<sequence>MPPEEMEDSNNGTDNGTNPAISSSDDENTTNSPITPSTLPSQDYTPSDERIDTDKRRIDLEKNLTKIQPNSGVTFYFNHVVKKSDSDSSEKDLEGTLEKPGNFSIRYKDNPNQTEAPEEQFSKWSLSKSDQITTFYQYLWLDDQTLLVGPPKSGWPNGKYIHFEFDESLQDYLGNNFLNDEDQIVIAYVRSVTEIKIDLADKTYLPWESDDNISGDPNDFYVHVSGSVTEKAGLGHIKKIILNLKSYDDTFTYEISAGKNGHDHLIDSDDKINVGGTKWTPNTNDGGGKWAINLPLKDPKYLGQEAQAVAEKRYKWQMTAVALSSDGVETHAPSPKIVYHEIYQPKVTQVICYRLKKGVAKPNKSDIYYFDEKKSKLIQSELKFNKSDLGSLNSLIIFLKGDFADTTTFRYENSCLNNFSQNFAADIKQSDYDEQGNIVPQGQERAEVQLPAFTIHKSETPHTCIITFRAKTKAGSLVIFHLQYTVHTTALELQDVRAVSLDIE</sequence>
<dbReference type="EMBL" id="DS989846">
    <property type="protein sequence ID" value="EDX76636.1"/>
    <property type="molecule type" value="Genomic_DNA"/>
</dbReference>
<keyword evidence="3" id="KW-1185">Reference proteome</keyword>
<accession>B4VNK3</accession>
<name>B4VNK3_9CYAN</name>
<feature type="region of interest" description="Disordered" evidence="1">
    <location>
        <begin position="86"/>
        <end position="116"/>
    </location>
</feature>
<evidence type="ECO:0000313" key="3">
    <source>
        <dbReference type="Proteomes" id="UP000003835"/>
    </source>
</evidence>
<protein>
    <submittedName>
        <fullName evidence="2">Uncharacterized protein</fullName>
    </submittedName>
</protein>
<dbReference type="AlphaFoldDB" id="B4VNK3"/>
<feature type="region of interest" description="Disordered" evidence="1">
    <location>
        <begin position="1"/>
        <end position="56"/>
    </location>
</feature>
<feature type="compositionally biased region" description="Basic and acidic residues" evidence="1">
    <location>
        <begin position="86"/>
        <end position="97"/>
    </location>
</feature>
<dbReference type="STRING" id="118168.MC7420_4892"/>
<organism evidence="2 3">
    <name type="scientific">Coleofasciculus chthonoplastes PCC 7420</name>
    <dbReference type="NCBI Taxonomy" id="118168"/>
    <lineage>
        <taxon>Bacteria</taxon>
        <taxon>Bacillati</taxon>
        <taxon>Cyanobacteriota</taxon>
        <taxon>Cyanophyceae</taxon>
        <taxon>Coleofasciculales</taxon>
        <taxon>Coleofasciculaceae</taxon>
        <taxon>Coleofasciculus</taxon>
    </lineage>
</organism>
<dbReference type="HOGENOM" id="CLU_540491_0_0_3"/>
<dbReference type="Proteomes" id="UP000003835">
    <property type="component" value="Unassembled WGS sequence"/>
</dbReference>
<feature type="compositionally biased region" description="Basic and acidic residues" evidence="1">
    <location>
        <begin position="47"/>
        <end position="56"/>
    </location>
</feature>
<reference evidence="2 3" key="1">
    <citation type="submission" date="2008-07" db="EMBL/GenBank/DDBJ databases">
        <authorList>
            <person name="Tandeau de Marsac N."/>
            <person name="Ferriera S."/>
            <person name="Johnson J."/>
            <person name="Kravitz S."/>
            <person name="Beeson K."/>
            <person name="Sutton G."/>
            <person name="Rogers Y.-H."/>
            <person name="Friedman R."/>
            <person name="Frazier M."/>
            <person name="Venter J.C."/>
        </authorList>
    </citation>
    <scope>NUCLEOTIDE SEQUENCE [LARGE SCALE GENOMIC DNA]</scope>
    <source>
        <strain evidence="2 3">PCC 7420</strain>
    </source>
</reference>
<proteinExistence type="predicted"/>
<feature type="compositionally biased region" description="Polar residues" evidence="1">
    <location>
        <begin position="9"/>
        <end position="45"/>
    </location>
</feature>
<dbReference type="RefSeq" id="WP_006100363.1">
    <property type="nucleotide sequence ID" value="NZ_DS989846.1"/>
</dbReference>
<evidence type="ECO:0000313" key="2">
    <source>
        <dbReference type="EMBL" id="EDX76636.1"/>
    </source>
</evidence>
<gene>
    <name evidence="2" type="ORF">MC7420_4892</name>
</gene>
<evidence type="ECO:0000256" key="1">
    <source>
        <dbReference type="SAM" id="MobiDB-lite"/>
    </source>
</evidence>